<dbReference type="EMBL" id="RKIO01000003">
    <property type="protein sequence ID" value="RSC10694.1"/>
    <property type="molecule type" value="Genomic_DNA"/>
</dbReference>
<dbReference type="PANTHER" id="PTHR13847:SF280">
    <property type="entry name" value="D-AMINO ACID DEHYDROGENASE"/>
    <property type="match status" value="1"/>
</dbReference>
<evidence type="ECO:0000259" key="4">
    <source>
        <dbReference type="Pfam" id="PF01266"/>
    </source>
</evidence>
<accession>A0A3R9BIF7</accession>
<dbReference type="Pfam" id="PF01266">
    <property type="entry name" value="DAO"/>
    <property type="match status" value="1"/>
</dbReference>
<proteinExistence type="inferred from homology"/>
<protein>
    <submittedName>
        <fullName evidence="5">FAD-dependent oxidoreductase</fullName>
    </submittedName>
</protein>
<dbReference type="Proteomes" id="UP000272140">
    <property type="component" value="Unassembled WGS sequence"/>
</dbReference>
<dbReference type="Gene3D" id="3.30.9.10">
    <property type="entry name" value="D-Amino Acid Oxidase, subunit A, domain 2"/>
    <property type="match status" value="1"/>
</dbReference>
<dbReference type="GO" id="GO:0055130">
    <property type="term" value="P:D-alanine catabolic process"/>
    <property type="evidence" value="ECO:0007669"/>
    <property type="project" value="TreeGrafter"/>
</dbReference>
<evidence type="ECO:0000256" key="3">
    <source>
        <dbReference type="ARBA" id="ARBA00023002"/>
    </source>
</evidence>
<dbReference type="PANTHER" id="PTHR13847">
    <property type="entry name" value="SARCOSINE DEHYDROGENASE-RELATED"/>
    <property type="match status" value="1"/>
</dbReference>
<dbReference type="SUPFAM" id="SSF54373">
    <property type="entry name" value="FAD-linked reductases, C-terminal domain"/>
    <property type="match status" value="1"/>
</dbReference>
<keyword evidence="3" id="KW-0560">Oxidoreductase</keyword>
<gene>
    <name evidence="5" type="ORF">EGT41_19940</name>
</gene>
<comment type="pathway">
    <text evidence="1">Amino-acid degradation; D-alanine degradation; NH(3) and pyruvate from D-alanine: step 1/1.</text>
</comment>
<dbReference type="InterPro" id="IPR036188">
    <property type="entry name" value="FAD/NAD-bd_sf"/>
</dbReference>
<sequence length="456" mass="49936">MGRVGAAGRRTGTRVRRIEARVSPVHGRDRGDCRELVQENRTMKTIVLGGGIVGVTTAYFLAKAGDEVTVIERRDGVALETSFANAGLIAPGHSYTWASPRAPKILFKSLFADGQALRLKWTPDWRMWAWCALFLQNCTAERSRRNTSIKVRLCRYAQQRLQQATRDELLEYDRTSGGLLYLYRDPASFERGVANMRILTDNGLPLDILDARATVEREPALRHAAAGIAGAIHCPSDESGDAHLFTRALAERCRALGVEFRFGTSIDGVRASADAIDYVETSQGRVSGDRYVLALGAYSPGVARALGYRLPIYPVKGYSVTLPIGDTHEPPTLGGVEENQLVAWARFGDRLRLTATAEFSGYDTTHSPGDFAHMLATAQALFPNGADYAKPSYWAGLRPMTPEGTPIIGASRHRNLFFNTGHGHMGWTMSCGTAKIVADLIHGKRPDIDITGMTLQ</sequence>
<evidence type="ECO:0000313" key="6">
    <source>
        <dbReference type="Proteomes" id="UP000272140"/>
    </source>
</evidence>
<dbReference type="GO" id="GO:0005737">
    <property type="term" value="C:cytoplasm"/>
    <property type="evidence" value="ECO:0007669"/>
    <property type="project" value="TreeGrafter"/>
</dbReference>
<dbReference type="NCBIfam" id="NF001933">
    <property type="entry name" value="PRK00711.1"/>
    <property type="match status" value="1"/>
</dbReference>
<dbReference type="GO" id="GO:0008718">
    <property type="term" value="F:D-amino-acid dehydrogenase activity"/>
    <property type="evidence" value="ECO:0007669"/>
    <property type="project" value="TreeGrafter"/>
</dbReference>
<evidence type="ECO:0000256" key="1">
    <source>
        <dbReference type="ARBA" id="ARBA00004960"/>
    </source>
</evidence>
<organism evidence="5 6">
    <name type="scientific">Burkholderia cenocepacia</name>
    <dbReference type="NCBI Taxonomy" id="95486"/>
    <lineage>
        <taxon>Bacteria</taxon>
        <taxon>Pseudomonadati</taxon>
        <taxon>Pseudomonadota</taxon>
        <taxon>Betaproteobacteria</taxon>
        <taxon>Burkholderiales</taxon>
        <taxon>Burkholderiaceae</taxon>
        <taxon>Burkholderia</taxon>
        <taxon>Burkholderia cepacia complex</taxon>
    </lineage>
</organism>
<dbReference type="InterPro" id="IPR006076">
    <property type="entry name" value="FAD-dep_OxRdtase"/>
</dbReference>
<dbReference type="GO" id="GO:0005886">
    <property type="term" value="C:plasma membrane"/>
    <property type="evidence" value="ECO:0007669"/>
    <property type="project" value="TreeGrafter"/>
</dbReference>
<reference evidence="6" key="1">
    <citation type="submission" date="2018-11" db="EMBL/GenBank/DDBJ databases">
        <title>FDA dAtabase for Regulatory Grade micrObial Sequences (FDA-ARGOS): Supporting development and validation of Infectious Disease Dx tests.</title>
        <authorList>
            <person name="Goldberg B."/>
            <person name="Campos J."/>
            <person name="Tallon L."/>
            <person name="Sadzewicz L."/>
            <person name="Zhao X."/>
            <person name="Vavikolanu K."/>
            <person name="Mehta A."/>
            <person name="Aluvathingal J."/>
            <person name="Nadendla S."/>
            <person name="Geyer C."/>
            <person name="Nandy P."/>
            <person name="Yan Y."/>
            <person name="Sichtig H."/>
        </authorList>
    </citation>
    <scope>NUCLEOTIDE SEQUENCE [LARGE SCALE GENOMIC DNA]</scope>
    <source>
        <strain evidence="6">FDAARGOS_544</strain>
    </source>
</reference>
<evidence type="ECO:0000256" key="2">
    <source>
        <dbReference type="ARBA" id="ARBA00009410"/>
    </source>
</evidence>
<comment type="caution">
    <text evidence="5">The sequence shown here is derived from an EMBL/GenBank/DDBJ whole genome shotgun (WGS) entry which is preliminary data.</text>
</comment>
<dbReference type="AlphaFoldDB" id="A0A3R9BIF7"/>
<name>A0A3R9BIF7_9BURK</name>
<feature type="domain" description="FAD dependent oxidoreductase" evidence="4">
    <location>
        <begin position="45"/>
        <end position="440"/>
    </location>
</feature>
<dbReference type="Gene3D" id="3.50.50.60">
    <property type="entry name" value="FAD/NAD(P)-binding domain"/>
    <property type="match status" value="2"/>
</dbReference>
<comment type="similarity">
    <text evidence="2">Belongs to the DadA oxidoreductase family.</text>
</comment>
<dbReference type="SUPFAM" id="SSF51905">
    <property type="entry name" value="FAD/NAD(P)-binding domain"/>
    <property type="match status" value="1"/>
</dbReference>
<evidence type="ECO:0000313" key="5">
    <source>
        <dbReference type="EMBL" id="RSC10694.1"/>
    </source>
</evidence>